<dbReference type="GO" id="GO:0061630">
    <property type="term" value="F:ubiquitin protein ligase activity"/>
    <property type="evidence" value="ECO:0007669"/>
    <property type="project" value="UniProtKB-EC"/>
</dbReference>
<dbReference type="CDD" id="cd20350">
    <property type="entry name" value="Rcat_RBR_RNF217"/>
    <property type="match status" value="1"/>
</dbReference>
<keyword evidence="6" id="KW-0863">Zinc-finger</keyword>
<dbReference type="GO" id="GO:0016567">
    <property type="term" value="P:protein ubiquitination"/>
    <property type="evidence" value="ECO:0007669"/>
    <property type="project" value="InterPro"/>
</dbReference>
<feature type="compositionally biased region" description="Polar residues" evidence="9">
    <location>
        <begin position="918"/>
        <end position="934"/>
    </location>
</feature>
<evidence type="ECO:0000256" key="5">
    <source>
        <dbReference type="ARBA" id="ARBA00022737"/>
    </source>
</evidence>
<evidence type="ECO:0000256" key="10">
    <source>
        <dbReference type="SAM" id="Phobius"/>
    </source>
</evidence>
<name>A0AAE0ZT18_9GAST</name>
<feature type="region of interest" description="Disordered" evidence="9">
    <location>
        <begin position="567"/>
        <end position="586"/>
    </location>
</feature>
<evidence type="ECO:0000256" key="3">
    <source>
        <dbReference type="ARBA" id="ARBA00022679"/>
    </source>
</evidence>
<keyword evidence="8" id="KW-0862">Zinc</keyword>
<dbReference type="InterPro" id="IPR013083">
    <property type="entry name" value="Znf_RING/FYVE/PHD"/>
</dbReference>
<dbReference type="Gene3D" id="1.20.120.1750">
    <property type="match status" value="1"/>
</dbReference>
<evidence type="ECO:0000313" key="12">
    <source>
        <dbReference type="EMBL" id="KAK3774862.1"/>
    </source>
</evidence>
<organism evidence="12 13">
    <name type="scientific">Elysia crispata</name>
    <name type="common">lettuce slug</name>
    <dbReference type="NCBI Taxonomy" id="231223"/>
    <lineage>
        <taxon>Eukaryota</taxon>
        <taxon>Metazoa</taxon>
        <taxon>Spiralia</taxon>
        <taxon>Lophotrochozoa</taxon>
        <taxon>Mollusca</taxon>
        <taxon>Gastropoda</taxon>
        <taxon>Heterobranchia</taxon>
        <taxon>Euthyneura</taxon>
        <taxon>Panpulmonata</taxon>
        <taxon>Sacoglossa</taxon>
        <taxon>Placobranchoidea</taxon>
        <taxon>Plakobranchidae</taxon>
        <taxon>Elysia</taxon>
    </lineage>
</organism>
<keyword evidence="3" id="KW-0808">Transferase</keyword>
<evidence type="ECO:0000259" key="11">
    <source>
        <dbReference type="PROSITE" id="PS51873"/>
    </source>
</evidence>
<keyword evidence="10" id="KW-1133">Transmembrane helix</keyword>
<feature type="region of interest" description="Disordered" evidence="9">
    <location>
        <begin position="916"/>
        <end position="937"/>
    </location>
</feature>
<dbReference type="Pfam" id="PF01485">
    <property type="entry name" value="IBR"/>
    <property type="match status" value="1"/>
</dbReference>
<feature type="region of interest" description="Disordered" evidence="9">
    <location>
        <begin position="889"/>
        <end position="908"/>
    </location>
</feature>
<evidence type="ECO:0000256" key="4">
    <source>
        <dbReference type="ARBA" id="ARBA00022723"/>
    </source>
</evidence>
<evidence type="ECO:0000313" key="13">
    <source>
        <dbReference type="Proteomes" id="UP001283361"/>
    </source>
</evidence>
<dbReference type="GO" id="GO:0008270">
    <property type="term" value="F:zinc ion binding"/>
    <property type="evidence" value="ECO:0007669"/>
    <property type="project" value="UniProtKB-KW"/>
</dbReference>
<dbReference type="PANTHER" id="PTHR11685">
    <property type="entry name" value="RBR FAMILY RING FINGER AND IBR DOMAIN-CONTAINING"/>
    <property type="match status" value="1"/>
</dbReference>
<dbReference type="CDD" id="cd20342">
    <property type="entry name" value="BRcat_RBR_RNF217"/>
    <property type="match status" value="1"/>
</dbReference>
<evidence type="ECO:0000256" key="7">
    <source>
        <dbReference type="ARBA" id="ARBA00022786"/>
    </source>
</evidence>
<accession>A0AAE0ZT18</accession>
<evidence type="ECO:0000256" key="2">
    <source>
        <dbReference type="ARBA" id="ARBA00012251"/>
    </source>
</evidence>
<proteinExistence type="predicted"/>
<keyword evidence="4" id="KW-0479">Metal-binding</keyword>
<dbReference type="InterPro" id="IPR002867">
    <property type="entry name" value="IBR_dom"/>
</dbReference>
<dbReference type="AlphaFoldDB" id="A0AAE0ZT18"/>
<comment type="caution">
    <text evidence="12">The sequence shown here is derived from an EMBL/GenBank/DDBJ whole genome shotgun (WGS) entry which is preliminary data.</text>
</comment>
<keyword evidence="5" id="KW-0677">Repeat</keyword>
<dbReference type="EC" id="2.3.2.31" evidence="2"/>
<evidence type="ECO:0000256" key="9">
    <source>
        <dbReference type="SAM" id="MobiDB-lite"/>
    </source>
</evidence>
<keyword evidence="13" id="KW-1185">Reference proteome</keyword>
<evidence type="ECO:0000256" key="8">
    <source>
        <dbReference type="ARBA" id="ARBA00022833"/>
    </source>
</evidence>
<dbReference type="Gene3D" id="3.30.40.10">
    <property type="entry name" value="Zinc/RING finger domain, C3HC4 (zinc finger)"/>
    <property type="match status" value="1"/>
</dbReference>
<dbReference type="PROSITE" id="PS51873">
    <property type="entry name" value="TRIAD"/>
    <property type="match status" value="1"/>
</dbReference>
<dbReference type="EMBL" id="JAWDGP010003382">
    <property type="protein sequence ID" value="KAK3774862.1"/>
    <property type="molecule type" value="Genomic_DNA"/>
</dbReference>
<feature type="domain" description="RING-type" evidence="11">
    <location>
        <begin position="80"/>
        <end position="298"/>
    </location>
</feature>
<reference evidence="12" key="1">
    <citation type="journal article" date="2023" name="G3 (Bethesda)">
        <title>A reference genome for the long-term kleptoplast-retaining sea slug Elysia crispata morphotype clarki.</title>
        <authorList>
            <person name="Eastman K.E."/>
            <person name="Pendleton A.L."/>
            <person name="Shaikh M.A."/>
            <person name="Suttiyut T."/>
            <person name="Ogas R."/>
            <person name="Tomko P."/>
            <person name="Gavelis G."/>
            <person name="Widhalm J.R."/>
            <person name="Wisecaver J.H."/>
        </authorList>
    </citation>
    <scope>NUCLEOTIDE SEQUENCE</scope>
    <source>
        <strain evidence="12">ECLA1</strain>
    </source>
</reference>
<protein>
    <recommendedName>
        <fullName evidence="2">RBR-type E3 ubiquitin transferase</fullName>
        <ecNumber evidence="2">2.3.2.31</ecNumber>
    </recommendedName>
</protein>
<gene>
    <name evidence="12" type="ORF">RRG08_008411</name>
</gene>
<dbReference type="SUPFAM" id="SSF57850">
    <property type="entry name" value="RING/U-box"/>
    <property type="match status" value="3"/>
</dbReference>
<keyword evidence="7" id="KW-0833">Ubl conjugation pathway</keyword>
<feature type="transmembrane region" description="Helical" evidence="10">
    <location>
        <begin position="308"/>
        <end position="327"/>
    </location>
</feature>
<dbReference type="InterPro" id="IPR031127">
    <property type="entry name" value="E3_UB_ligase_RBR"/>
</dbReference>
<comment type="catalytic activity">
    <reaction evidence="1">
        <text>[E2 ubiquitin-conjugating enzyme]-S-ubiquitinyl-L-cysteine + [acceptor protein]-L-lysine = [E2 ubiquitin-conjugating enzyme]-L-cysteine + [acceptor protein]-N(6)-ubiquitinyl-L-lysine.</text>
        <dbReference type="EC" id="2.3.2.31"/>
    </reaction>
</comment>
<dbReference type="Proteomes" id="UP001283361">
    <property type="component" value="Unassembled WGS sequence"/>
</dbReference>
<sequence length="952" mass="104678">MDLPNTVDTVFIPLGAEDHESVTSSESSQSQVAEGNEEFYEFYEELDAEWARFINSVYFEAPLPQISGESDLQSETDPSESFECEICLGIAHVRRSCCKLYFCDDCMTTYINTKVSEGQFQIQCPGSNCRTLLHHDRIQESLSPEMQRKFIKFFTDANADPTSKTCPCCGTIYSIDPKELKKSKRKLRHGLQICCPQCKFVWCFLCQAPYHTGLTCKEYRKGDGMVRKWAKEWSYGQFNAQKCPKCKIYIQKAHGCDHMRCSHCKTDFCYRCGGRYIRTKYFGNHLSDFSIFGCKYRFMPNRPVLRRLIRGASFAACLGGGIILAALGLALGAGLVGASVVIVPGYGIFRLRKRIKRKRQRKMYEARKAALVEMLNCDNYLFTNMVAREAALRPLWRSESEEMQASSAVGAEAGTVEGVDTQQVHVIVHRSMSKNQDDMATKFSSRGASLQEEREERGFFVNKYTAEGSEMVVVTSSGEGASQGSNPDSVITMTDFKEIPGTGGYTTLVANIVSRPAVGKGTQAMSGSTGTDITGDGCDGGGDTVDFPLESQSDDVQIERDLRKFQGAFKKESDDGKGKEKSKDDNWKVEKFEGRQRRRSASFPRNARELVQACARTDCLGYRRKVTSHQTTQPQQEDSKSCVEDEEAGLPASCVSDDETIENGHGYNGCFGNILSKLGQGQQSSGLQGGNNSGAISKHQNVTAAGSQKNFGFGSKSSTWEKTRRDCCVQALLLKRALSNAGAGDVETSCVGVLGNETMRMSNILQHIDSEKASLSKILAGISQLDRSEDVEESVLLRMSKLDPSQVQRSLLEDFIGGGSKQLSKKLQQHGGDGPEGKKESLLQASYQVCKKSVGLNATKNLCGSRNAQQDQCGAQDMTAVDLAAINGNPSKRRRSMEETGTDSFYEDDTLVDGSAGGCSNTSSKNDLPQSLSSPHVGLDRKISPSIVITRL</sequence>
<dbReference type="InterPro" id="IPR047551">
    <property type="entry name" value="BRcat_RBR_RNF217"/>
</dbReference>
<dbReference type="InterPro" id="IPR044066">
    <property type="entry name" value="TRIAD_supradom"/>
</dbReference>
<evidence type="ECO:0000256" key="1">
    <source>
        <dbReference type="ARBA" id="ARBA00001798"/>
    </source>
</evidence>
<dbReference type="Pfam" id="PF22191">
    <property type="entry name" value="IBR_1"/>
    <property type="match status" value="1"/>
</dbReference>
<keyword evidence="10" id="KW-0812">Transmembrane</keyword>
<dbReference type="InterPro" id="IPR047552">
    <property type="entry name" value="Rcat_RBR_RNF217"/>
</dbReference>
<keyword evidence="10" id="KW-0472">Membrane</keyword>
<evidence type="ECO:0000256" key="6">
    <source>
        <dbReference type="ARBA" id="ARBA00022771"/>
    </source>
</evidence>